<accession>A0A484K989</accession>
<dbReference type="EC" id="2.4.1.-" evidence="8"/>
<dbReference type="PANTHER" id="PTHR21461">
    <property type="entry name" value="GLYCOSYLTRANSFERASE FAMILY 92 PROTEIN"/>
    <property type="match status" value="1"/>
</dbReference>
<dbReference type="AlphaFoldDB" id="A0A484K989"/>
<sequence length="561" mass="63162">MAGKGTGVKSAYVAVWVLLSFLVLCQRYFYDASAPVFGVAPSRRAGFRASNIIKEYVAGDPPRAGPLVIPSSAAAAPRFPAVSVLVPEWQVFVMAESSPLAVEVDDPYVCLFENGATSPAVFTGVLPSSSRALLVCDLPERFRRWKKIKQPVLTRSSSLVNLTSDATDSQPPLLRWNYLVYDSLTTEADVVLFVKGVNNRQGTNRDPSEFRCMFFTAQDPTAAVRTEVTSAVQEVFRCKRPESLAAGEKQSIIVSLEILRPTPAIVPSVAFYSPPRHLAAPGGRKHTVCASTMVFNVAKNLKEWVLYHSRIGVEKFVLYDNNSEDELQETVGNLVRQGFDVTTYFWPWPKTQESGFSHSAIYANSSCSWMLYADVDEFFYSDSWTDHEISQPLQSMFPVDADVAQLSFPCFEFGPSGKKTHPPEGVTQGYNCRLRRENRHKSAVLLDAVDRSLRNVIHHFIMMPGYRTERQGNIVINHYKYQAWPEFRAKFRRRVSAYVMDWTKRVNPNSNDRAPGLGYQAVEPPDWPKMFCEVYDNGLKSLARRWVVIESPDGFRLAWQS</sequence>
<protein>
    <recommendedName>
        <fullName evidence="8">Glycosyltransferase family 92 protein</fullName>
        <ecNumber evidence="8">2.4.1.-</ecNumber>
    </recommendedName>
</protein>
<evidence type="ECO:0000256" key="8">
    <source>
        <dbReference type="RuleBase" id="RU366017"/>
    </source>
</evidence>
<keyword evidence="7 8" id="KW-0472">Membrane</keyword>
<dbReference type="OrthoDB" id="2526284at2759"/>
<evidence type="ECO:0000313" key="9">
    <source>
        <dbReference type="EMBL" id="VFQ60384.1"/>
    </source>
</evidence>
<keyword evidence="3 8" id="KW-0328">Glycosyltransferase</keyword>
<dbReference type="GO" id="GO:0005737">
    <property type="term" value="C:cytoplasm"/>
    <property type="evidence" value="ECO:0007669"/>
    <property type="project" value="TreeGrafter"/>
</dbReference>
<keyword evidence="4 8" id="KW-0808">Transferase</keyword>
<dbReference type="Proteomes" id="UP000595140">
    <property type="component" value="Unassembled WGS sequence"/>
</dbReference>
<dbReference type="GO" id="GO:0016757">
    <property type="term" value="F:glycosyltransferase activity"/>
    <property type="evidence" value="ECO:0007669"/>
    <property type="project" value="UniProtKB-UniRule"/>
</dbReference>
<dbReference type="Pfam" id="PF01697">
    <property type="entry name" value="Glyco_transf_92"/>
    <property type="match status" value="1"/>
</dbReference>
<name>A0A484K989_9ASTE</name>
<evidence type="ECO:0000256" key="4">
    <source>
        <dbReference type="ARBA" id="ARBA00022679"/>
    </source>
</evidence>
<evidence type="ECO:0000256" key="1">
    <source>
        <dbReference type="ARBA" id="ARBA00004167"/>
    </source>
</evidence>
<keyword evidence="6 8" id="KW-1133">Transmembrane helix</keyword>
<proteinExistence type="inferred from homology"/>
<dbReference type="InterPro" id="IPR008166">
    <property type="entry name" value="Glyco_transf_92"/>
</dbReference>
<keyword evidence="5 8" id="KW-0812">Transmembrane</keyword>
<evidence type="ECO:0000256" key="3">
    <source>
        <dbReference type="ARBA" id="ARBA00022676"/>
    </source>
</evidence>
<evidence type="ECO:0000256" key="7">
    <source>
        <dbReference type="ARBA" id="ARBA00023136"/>
    </source>
</evidence>
<keyword evidence="10" id="KW-1185">Reference proteome</keyword>
<evidence type="ECO:0000256" key="2">
    <source>
        <dbReference type="ARBA" id="ARBA00007647"/>
    </source>
</evidence>
<dbReference type="GO" id="GO:0016020">
    <property type="term" value="C:membrane"/>
    <property type="evidence" value="ECO:0007669"/>
    <property type="project" value="UniProtKB-SubCell"/>
</dbReference>
<comment type="similarity">
    <text evidence="2 8">Belongs to the glycosyltransferase 92 family.</text>
</comment>
<gene>
    <name evidence="9" type="ORF">CCAM_LOCUS2160</name>
</gene>
<evidence type="ECO:0000313" key="10">
    <source>
        <dbReference type="Proteomes" id="UP000595140"/>
    </source>
</evidence>
<organism evidence="9 10">
    <name type="scientific">Cuscuta campestris</name>
    <dbReference type="NCBI Taxonomy" id="132261"/>
    <lineage>
        <taxon>Eukaryota</taxon>
        <taxon>Viridiplantae</taxon>
        <taxon>Streptophyta</taxon>
        <taxon>Embryophyta</taxon>
        <taxon>Tracheophyta</taxon>
        <taxon>Spermatophyta</taxon>
        <taxon>Magnoliopsida</taxon>
        <taxon>eudicotyledons</taxon>
        <taxon>Gunneridae</taxon>
        <taxon>Pentapetalae</taxon>
        <taxon>asterids</taxon>
        <taxon>lamiids</taxon>
        <taxon>Solanales</taxon>
        <taxon>Convolvulaceae</taxon>
        <taxon>Cuscuteae</taxon>
        <taxon>Cuscuta</taxon>
        <taxon>Cuscuta subgen. Grammica</taxon>
        <taxon>Cuscuta sect. Cleistogrammica</taxon>
    </lineage>
</organism>
<dbReference type="EMBL" id="OOIL02000115">
    <property type="protein sequence ID" value="VFQ60384.1"/>
    <property type="molecule type" value="Genomic_DNA"/>
</dbReference>
<comment type="subcellular location">
    <subcellularLocation>
        <location evidence="1">Membrane</location>
        <topology evidence="1">Single-pass membrane protein</topology>
    </subcellularLocation>
</comment>
<reference evidence="9 10" key="1">
    <citation type="submission" date="2018-04" db="EMBL/GenBank/DDBJ databases">
        <authorList>
            <person name="Vogel A."/>
        </authorList>
    </citation>
    <scope>NUCLEOTIDE SEQUENCE [LARGE SCALE GENOMIC DNA]</scope>
</reference>
<evidence type="ECO:0000256" key="5">
    <source>
        <dbReference type="ARBA" id="ARBA00022692"/>
    </source>
</evidence>
<evidence type="ECO:0000256" key="6">
    <source>
        <dbReference type="ARBA" id="ARBA00022989"/>
    </source>
</evidence>
<dbReference type="PANTHER" id="PTHR21461:SF69">
    <property type="entry name" value="GLYCOSYLTRANSFERASE FAMILY 92 PROTEIN"/>
    <property type="match status" value="1"/>
</dbReference>
<feature type="transmembrane region" description="Helical" evidence="8">
    <location>
        <begin position="12"/>
        <end position="30"/>
    </location>
</feature>